<dbReference type="AlphaFoldDB" id="A0A8H6ZAB5"/>
<feature type="compositionally biased region" description="Polar residues" evidence="1">
    <location>
        <begin position="1"/>
        <end position="31"/>
    </location>
</feature>
<feature type="compositionally biased region" description="Basic and acidic residues" evidence="1">
    <location>
        <begin position="45"/>
        <end position="56"/>
    </location>
</feature>
<protein>
    <submittedName>
        <fullName evidence="2">Uncharacterized protein</fullName>
    </submittedName>
</protein>
<gene>
    <name evidence="2" type="ORF">MSAN_00426600</name>
</gene>
<name>A0A8H6ZAB5_9AGAR</name>
<comment type="caution">
    <text evidence="2">The sequence shown here is derived from an EMBL/GenBank/DDBJ whole genome shotgun (WGS) entry which is preliminary data.</text>
</comment>
<keyword evidence="3" id="KW-1185">Reference proteome</keyword>
<accession>A0A8H6ZAB5</accession>
<sequence length="479" mass="53001">MPAKSESSAVMNATGHSSAKSQSKPTTSMSTPHLLLKSSRGRVLWPDRRPNKHDTPLDQCLDDYAFSRTRQRTSSVTSIETIRPKVKPRLADAVLKPKLPLDEATITIRSARKRTHSATSPEADDADSGDLPTGPRVRQRRDFNFSARAAPVDADEQLRGILRAKMPTRASSALKKLKEKLGTPPAEESGTPRDLRPLPTKSLPRISKTENNTACPQRVAFPSQETVETAPAPCKTSLVSDASVPPKAQPLQTLTTNTIEPKRARVRVPIPGARLNKYGCYELSATEFELAVTFPLGSKSNFEVWDQEDDLFLVGPLLLHLTVKDPAKWEGLPISHPDVHVLEITCTSKAVVDPTYPYCASSAAENNKYSVRYEGARMRDSVGKEKALDPRLGIATDTLWFRTEIDGSPAQPSDSNSNANRRGWQTQFFVPLATRLFEKSETRAFQLEALVSVWGEELATKVATMSVSHLMWERELARR</sequence>
<dbReference type="OrthoDB" id="3059771at2759"/>
<dbReference type="EMBL" id="JACAZH010000002">
    <property type="protein sequence ID" value="KAF7375390.1"/>
    <property type="molecule type" value="Genomic_DNA"/>
</dbReference>
<dbReference type="Proteomes" id="UP000623467">
    <property type="component" value="Unassembled WGS sequence"/>
</dbReference>
<feature type="region of interest" description="Disordered" evidence="1">
    <location>
        <begin position="110"/>
        <end position="138"/>
    </location>
</feature>
<feature type="region of interest" description="Disordered" evidence="1">
    <location>
        <begin position="1"/>
        <end position="59"/>
    </location>
</feature>
<proteinExistence type="predicted"/>
<feature type="region of interest" description="Disordered" evidence="1">
    <location>
        <begin position="176"/>
        <end position="208"/>
    </location>
</feature>
<evidence type="ECO:0000313" key="3">
    <source>
        <dbReference type="Proteomes" id="UP000623467"/>
    </source>
</evidence>
<evidence type="ECO:0000313" key="2">
    <source>
        <dbReference type="EMBL" id="KAF7375390.1"/>
    </source>
</evidence>
<evidence type="ECO:0000256" key="1">
    <source>
        <dbReference type="SAM" id="MobiDB-lite"/>
    </source>
</evidence>
<organism evidence="2 3">
    <name type="scientific">Mycena sanguinolenta</name>
    <dbReference type="NCBI Taxonomy" id="230812"/>
    <lineage>
        <taxon>Eukaryota</taxon>
        <taxon>Fungi</taxon>
        <taxon>Dikarya</taxon>
        <taxon>Basidiomycota</taxon>
        <taxon>Agaricomycotina</taxon>
        <taxon>Agaricomycetes</taxon>
        <taxon>Agaricomycetidae</taxon>
        <taxon>Agaricales</taxon>
        <taxon>Marasmiineae</taxon>
        <taxon>Mycenaceae</taxon>
        <taxon>Mycena</taxon>
    </lineage>
</organism>
<reference evidence="2" key="1">
    <citation type="submission" date="2020-05" db="EMBL/GenBank/DDBJ databases">
        <title>Mycena genomes resolve the evolution of fungal bioluminescence.</title>
        <authorList>
            <person name="Tsai I.J."/>
        </authorList>
    </citation>
    <scope>NUCLEOTIDE SEQUENCE</scope>
    <source>
        <strain evidence="2">160909Yilan</strain>
    </source>
</reference>